<dbReference type="InterPro" id="IPR040256">
    <property type="entry name" value="At4g02000-like"/>
</dbReference>
<dbReference type="AlphaFoldDB" id="A0A5C7IU01"/>
<sequence>MSAVEIEKLYKSMSLADEDGAVLEMTEEVVVDGKEDIDQCLVGKVLTGKKINREAFKGLIEQIWSPYGQVEVELVGDNVFMFYFINRADRDRVWRRGPWHFGNSLISLEKTSGLGNVANIEFNRADFWIQIHDIPILCMNRRTARWLAEQIGEVVEILSESRECWGNFLRVKVRIDISKPLKRWLRLKLGASKEIIVVGLKYERLPEFCYACGRIGHGIKECGDEVARKTAL</sequence>
<dbReference type="PANTHER" id="PTHR31286:SF167">
    <property type="entry name" value="OS09G0268800 PROTEIN"/>
    <property type="match status" value="1"/>
</dbReference>
<organism evidence="3 4">
    <name type="scientific">Acer yangbiense</name>
    <dbReference type="NCBI Taxonomy" id="1000413"/>
    <lineage>
        <taxon>Eukaryota</taxon>
        <taxon>Viridiplantae</taxon>
        <taxon>Streptophyta</taxon>
        <taxon>Embryophyta</taxon>
        <taxon>Tracheophyta</taxon>
        <taxon>Spermatophyta</taxon>
        <taxon>Magnoliopsida</taxon>
        <taxon>eudicotyledons</taxon>
        <taxon>Gunneridae</taxon>
        <taxon>Pentapetalae</taxon>
        <taxon>rosids</taxon>
        <taxon>malvids</taxon>
        <taxon>Sapindales</taxon>
        <taxon>Sapindaceae</taxon>
        <taxon>Hippocastanoideae</taxon>
        <taxon>Acereae</taxon>
        <taxon>Acer</taxon>
    </lineage>
</organism>
<gene>
    <name evidence="3" type="ORF">EZV62_001178</name>
</gene>
<keyword evidence="1" id="KW-0479">Metal-binding</keyword>
<dbReference type="InterPro" id="IPR001878">
    <property type="entry name" value="Znf_CCHC"/>
</dbReference>
<dbReference type="Pfam" id="PF14111">
    <property type="entry name" value="DUF4283"/>
    <property type="match status" value="1"/>
</dbReference>
<dbReference type="InterPro" id="IPR025836">
    <property type="entry name" value="Zn_knuckle_CX2CX4HX4C"/>
</dbReference>
<keyword evidence="4" id="KW-1185">Reference proteome</keyword>
<dbReference type="GO" id="GO:0008270">
    <property type="term" value="F:zinc ion binding"/>
    <property type="evidence" value="ECO:0007669"/>
    <property type="project" value="UniProtKB-KW"/>
</dbReference>
<dbReference type="OrthoDB" id="1938170at2759"/>
<dbReference type="PANTHER" id="PTHR31286">
    <property type="entry name" value="GLYCINE-RICH CELL WALL STRUCTURAL PROTEIN 1.8-LIKE"/>
    <property type="match status" value="1"/>
</dbReference>
<reference evidence="4" key="1">
    <citation type="journal article" date="2019" name="Gigascience">
        <title>De novo genome assembly of the endangered Acer yangbiense, a plant species with extremely small populations endemic to Yunnan Province, China.</title>
        <authorList>
            <person name="Yang J."/>
            <person name="Wariss H.M."/>
            <person name="Tao L."/>
            <person name="Zhang R."/>
            <person name="Yun Q."/>
            <person name="Hollingsworth P."/>
            <person name="Dao Z."/>
            <person name="Luo G."/>
            <person name="Guo H."/>
            <person name="Ma Y."/>
            <person name="Sun W."/>
        </authorList>
    </citation>
    <scope>NUCLEOTIDE SEQUENCE [LARGE SCALE GENOMIC DNA]</scope>
    <source>
        <strain evidence="4">cv. Malutang</strain>
    </source>
</reference>
<dbReference type="Pfam" id="PF14392">
    <property type="entry name" value="zf-CCHC_4"/>
    <property type="match status" value="1"/>
</dbReference>
<evidence type="ECO:0000313" key="3">
    <source>
        <dbReference type="EMBL" id="TXG72599.1"/>
    </source>
</evidence>
<name>A0A5C7IU01_9ROSI</name>
<accession>A0A5C7IU01</accession>
<evidence type="ECO:0000256" key="1">
    <source>
        <dbReference type="PROSITE-ProRule" id="PRU00047"/>
    </source>
</evidence>
<proteinExistence type="predicted"/>
<keyword evidence="1" id="KW-0862">Zinc</keyword>
<protein>
    <recommendedName>
        <fullName evidence="2">CCHC-type domain-containing protein</fullName>
    </recommendedName>
</protein>
<dbReference type="GO" id="GO:0003676">
    <property type="term" value="F:nucleic acid binding"/>
    <property type="evidence" value="ECO:0007669"/>
    <property type="project" value="InterPro"/>
</dbReference>
<evidence type="ECO:0000259" key="2">
    <source>
        <dbReference type="PROSITE" id="PS50158"/>
    </source>
</evidence>
<feature type="domain" description="CCHC-type" evidence="2">
    <location>
        <begin position="209"/>
        <end position="222"/>
    </location>
</feature>
<dbReference type="Proteomes" id="UP000323000">
    <property type="component" value="Chromosome 1"/>
</dbReference>
<dbReference type="EMBL" id="VAHF01000001">
    <property type="protein sequence ID" value="TXG72599.1"/>
    <property type="molecule type" value="Genomic_DNA"/>
</dbReference>
<evidence type="ECO:0000313" key="4">
    <source>
        <dbReference type="Proteomes" id="UP000323000"/>
    </source>
</evidence>
<keyword evidence="1" id="KW-0863">Zinc-finger</keyword>
<dbReference type="InterPro" id="IPR025558">
    <property type="entry name" value="DUF4283"/>
</dbReference>
<comment type="caution">
    <text evidence="3">The sequence shown here is derived from an EMBL/GenBank/DDBJ whole genome shotgun (WGS) entry which is preliminary data.</text>
</comment>
<dbReference type="PROSITE" id="PS50158">
    <property type="entry name" value="ZF_CCHC"/>
    <property type="match status" value="1"/>
</dbReference>